<dbReference type="STRING" id="1817772.A2527_14240"/>
<organism evidence="1 2">
    <name type="scientific">Candidatus Lambdaproteobacteria bacterium RIFOXYD2_FULL_50_16</name>
    <dbReference type="NCBI Taxonomy" id="1817772"/>
    <lineage>
        <taxon>Bacteria</taxon>
        <taxon>Pseudomonadati</taxon>
        <taxon>Pseudomonadota</taxon>
        <taxon>Candidatus Lambdaproteobacteria</taxon>
    </lineage>
</organism>
<gene>
    <name evidence="1" type="ORF">A2527_14240</name>
</gene>
<dbReference type="EMBL" id="MFNE01000053">
    <property type="protein sequence ID" value="OGG93083.1"/>
    <property type="molecule type" value="Genomic_DNA"/>
</dbReference>
<dbReference type="Proteomes" id="UP000178449">
    <property type="component" value="Unassembled WGS sequence"/>
</dbReference>
<protein>
    <submittedName>
        <fullName evidence="1">Uncharacterized protein</fullName>
    </submittedName>
</protein>
<proteinExistence type="predicted"/>
<name>A0A1F6G4P2_9PROT</name>
<dbReference type="AlphaFoldDB" id="A0A1F6G4P2"/>
<comment type="caution">
    <text evidence="1">The sequence shown here is derived from an EMBL/GenBank/DDBJ whole genome shotgun (WGS) entry which is preliminary data.</text>
</comment>
<reference evidence="1 2" key="1">
    <citation type="journal article" date="2016" name="Nat. Commun.">
        <title>Thousands of microbial genomes shed light on interconnected biogeochemical processes in an aquifer system.</title>
        <authorList>
            <person name="Anantharaman K."/>
            <person name="Brown C.T."/>
            <person name="Hug L.A."/>
            <person name="Sharon I."/>
            <person name="Castelle C.J."/>
            <person name="Probst A.J."/>
            <person name="Thomas B.C."/>
            <person name="Singh A."/>
            <person name="Wilkins M.J."/>
            <person name="Karaoz U."/>
            <person name="Brodie E.L."/>
            <person name="Williams K.H."/>
            <person name="Hubbard S.S."/>
            <person name="Banfield J.F."/>
        </authorList>
    </citation>
    <scope>NUCLEOTIDE SEQUENCE [LARGE SCALE GENOMIC DNA]</scope>
</reference>
<accession>A0A1F6G4P2</accession>
<evidence type="ECO:0000313" key="2">
    <source>
        <dbReference type="Proteomes" id="UP000178449"/>
    </source>
</evidence>
<sequence>MELSERILKNWLETATCPIPSCGGKINPPPGSMIIHPGLAMVEATCSVCGSPNLLKTWILGTSVKRRIINCCATERTEVCDLFELLPEEAN</sequence>
<evidence type="ECO:0000313" key="1">
    <source>
        <dbReference type="EMBL" id="OGG93083.1"/>
    </source>
</evidence>